<evidence type="ECO:0000313" key="3">
    <source>
        <dbReference type="Proteomes" id="UP000655523"/>
    </source>
</evidence>
<dbReference type="AlphaFoldDB" id="A0A972SIR2"/>
<sequence length="138" mass="15317">MQAKLDPHVIGNVGLYYCCYRLSLLGWNVMPTTRNARGVDIIAYNASGSTFIRVQLKALSKRSAVPLGSSLNKIAGDFWVIVNNVVTEPSAFVLLPSEVKQRAGCNEKDGQVSYWLDPPRYDQEAFRDAWHRIGSGQA</sequence>
<evidence type="ECO:0000313" key="1">
    <source>
        <dbReference type="EMBL" id="NPT54895.1"/>
    </source>
</evidence>
<dbReference type="Gene3D" id="3.40.1350.10">
    <property type="match status" value="1"/>
</dbReference>
<proteinExistence type="predicted"/>
<dbReference type="RefSeq" id="WP_172162861.1">
    <property type="nucleotide sequence ID" value="NZ_WOEZ01000044.1"/>
</dbReference>
<protein>
    <recommendedName>
        <fullName evidence="4">PD(D/E)XK endonuclease domain-containing protein</fullName>
    </recommendedName>
</protein>
<evidence type="ECO:0008006" key="4">
    <source>
        <dbReference type="Google" id="ProtNLM"/>
    </source>
</evidence>
<dbReference type="EMBL" id="WOEZ01000245">
    <property type="protein sequence ID" value="NPT60924.1"/>
    <property type="molecule type" value="Genomic_DNA"/>
</dbReference>
<organism evidence="1 3">
    <name type="scientific">Paraburkholderia elongata</name>
    <dbReference type="NCBI Taxonomy" id="2675747"/>
    <lineage>
        <taxon>Bacteria</taxon>
        <taxon>Pseudomonadati</taxon>
        <taxon>Pseudomonadota</taxon>
        <taxon>Betaproteobacteria</taxon>
        <taxon>Burkholderiales</taxon>
        <taxon>Burkholderiaceae</taxon>
        <taxon>Paraburkholderia</taxon>
    </lineage>
</organism>
<dbReference type="Proteomes" id="UP000655523">
    <property type="component" value="Unassembled WGS sequence"/>
</dbReference>
<gene>
    <name evidence="1" type="ORF">GNZ13_09790</name>
    <name evidence="2" type="ORF">GNZ13_41875</name>
</gene>
<evidence type="ECO:0000313" key="2">
    <source>
        <dbReference type="EMBL" id="NPT60924.1"/>
    </source>
</evidence>
<reference evidence="1 3" key="1">
    <citation type="submission" date="2019-11" db="EMBL/GenBank/DDBJ databases">
        <title>Metabolism of dissolved organic matter in forest soils.</title>
        <authorList>
            <person name="Cyle K.T."/>
            <person name="Wilhelm R.C."/>
            <person name="Martinez C.E."/>
        </authorList>
    </citation>
    <scope>NUCLEOTIDE SEQUENCE [LARGE SCALE GENOMIC DNA]</scope>
    <source>
        <strain evidence="1 3">5N</strain>
    </source>
</reference>
<dbReference type="GO" id="GO:0003676">
    <property type="term" value="F:nucleic acid binding"/>
    <property type="evidence" value="ECO:0007669"/>
    <property type="project" value="InterPro"/>
</dbReference>
<dbReference type="EMBL" id="WOEZ01000044">
    <property type="protein sequence ID" value="NPT54895.1"/>
    <property type="molecule type" value="Genomic_DNA"/>
</dbReference>
<comment type="caution">
    <text evidence="1">The sequence shown here is derived from an EMBL/GenBank/DDBJ whole genome shotgun (WGS) entry which is preliminary data.</text>
</comment>
<keyword evidence="3" id="KW-1185">Reference proteome</keyword>
<accession>A0A972SIR2</accession>
<dbReference type="InterPro" id="IPR011856">
    <property type="entry name" value="tRNA_endonuc-like_dom_sf"/>
</dbReference>
<name>A0A972SIR2_9BURK</name>